<dbReference type="EMBL" id="JAGDQJ010000025">
    <property type="protein sequence ID" value="MBO1627456.1"/>
    <property type="molecule type" value="Genomic_DNA"/>
</dbReference>
<reference evidence="1 2" key="1">
    <citation type="submission" date="2021-03" db="EMBL/GenBank/DDBJ databases">
        <title>Identification of novel Bacillus strains.</title>
        <authorList>
            <person name="Xiao Z."/>
            <person name="Li Y."/>
            <person name="Shen J."/>
        </authorList>
    </citation>
    <scope>NUCLEOTIDE SEQUENCE [LARGE SCALE GENOMIC DNA]</scope>
    <source>
        <strain evidence="1 2">SY8</strain>
    </source>
</reference>
<organism evidence="1 2">
    <name type="scientific">Bacillus arachidis</name>
    <dbReference type="NCBI Taxonomy" id="2819290"/>
    <lineage>
        <taxon>Bacteria</taxon>
        <taxon>Bacillati</taxon>
        <taxon>Bacillota</taxon>
        <taxon>Bacilli</taxon>
        <taxon>Bacillales</taxon>
        <taxon>Bacillaceae</taxon>
        <taxon>Bacillus</taxon>
    </lineage>
</organism>
<evidence type="ECO:0000313" key="1">
    <source>
        <dbReference type="EMBL" id="MBO1627456.1"/>
    </source>
</evidence>
<accession>A0ABS3P2P5</accession>
<protein>
    <submittedName>
        <fullName evidence="1">Uncharacterized protein</fullName>
    </submittedName>
</protein>
<dbReference type="Proteomes" id="UP000677611">
    <property type="component" value="Unassembled WGS sequence"/>
</dbReference>
<evidence type="ECO:0000313" key="2">
    <source>
        <dbReference type="Proteomes" id="UP000677611"/>
    </source>
</evidence>
<keyword evidence="2" id="KW-1185">Reference proteome</keyword>
<name>A0ABS3P2P5_9BACI</name>
<proteinExistence type="predicted"/>
<comment type="caution">
    <text evidence="1">The sequence shown here is derived from an EMBL/GenBank/DDBJ whole genome shotgun (WGS) entry which is preliminary data.</text>
</comment>
<gene>
    <name evidence="1" type="ORF">J4P90_19925</name>
</gene>
<sequence>MKTEKHVMECNYSDADQLKSLVRFAEELLSMGASIKLYEEEELITLEMVRNLIGTIEGVAKDREAIDNVKFGDDSDE</sequence>